<evidence type="ECO:0000313" key="8">
    <source>
        <dbReference type="Proteomes" id="UP000474640"/>
    </source>
</evidence>
<reference evidence="7 8" key="1">
    <citation type="submission" date="2020-01" db="EMBL/GenBank/DDBJ databases">
        <authorList>
            <person name="Palmer J.M."/>
        </authorList>
    </citation>
    <scope>NUCLEOTIDE SEQUENCE [LARGE SCALE GENOMIC DNA]</scope>
    <source>
        <strain evidence="7 8">TWF970</strain>
    </source>
</reference>
<evidence type="ECO:0000256" key="5">
    <source>
        <dbReference type="RuleBase" id="RU363037"/>
    </source>
</evidence>
<dbReference type="GO" id="GO:0005524">
    <property type="term" value="F:ATP binding"/>
    <property type="evidence" value="ECO:0007669"/>
    <property type="project" value="UniProtKB-KW"/>
</dbReference>
<keyword evidence="4 5" id="KW-0030">Aminoacyl-tRNA synthetase</keyword>
<sequence>MIRPNGLLIARRILHRRPLTTSWICESCRTFSTGRAKIADPTSPARTRFAPSPTGYLHLGSLRTALFNYLLAKRTGGQFLLRIEDTDEKRTVQGAEEALYDILKWAGLQWDEGGFHRTNCISHL</sequence>
<dbReference type="Gene3D" id="3.40.50.620">
    <property type="entry name" value="HUPs"/>
    <property type="match status" value="1"/>
</dbReference>
<dbReference type="InterPro" id="IPR020058">
    <property type="entry name" value="Glu/Gln-tRNA-synth_Ib_cat-dom"/>
</dbReference>
<keyword evidence="5" id="KW-0648">Protein biosynthesis</keyword>
<accession>A0A7C8RC57</accession>
<evidence type="ECO:0000259" key="6">
    <source>
        <dbReference type="Pfam" id="PF00749"/>
    </source>
</evidence>
<dbReference type="EMBL" id="JAABOJ010000017">
    <property type="protein sequence ID" value="KAF3280841.1"/>
    <property type="molecule type" value="Genomic_DNA"/>
</dbReference>
<gene>
    <name evidence="7" type="primary">MSE1_1</name>
    <name evidence="7" type="ORF">TWF970_002523</name>
</gene>
<keyword evidence="3 5" id="KW-0067">ATP-binding</keyword>
<dbReference type="Pfam" id="PF00749">
    <property type="entry name" value="tRNA-synt_1c"/>
    <property type="match status" value="1"/>
</dbReference>
<dbReference type="Proteomes" id="UP000474640">
    <property type="component" value="Unassembled WGS sequence"/>
</dbReference>
<evidence type="ECO:0000313" key="7">
    <source>
        <dbReference type="EMBL" id="KAF3280841.1"/>
    </source>
</evidence>
<dbReference type="GO" id="GO:0006424">
    <property type="term" value="P:glutamyl-tRNA aminoacylation"/>
    <property type="evidence" value="ECO:0007669"/>
    <property type="project" value="TreeGrafter"/>
</dbReference>
<evidence type="ECO:0000256" key="4">
    <source>
        <dbReference type="ARBA" id="ARBA00023146"/>
    </source>
</evidence>
<dbReference type="InterPro" id="IPR014729">
    <property type="entry name" value="Rossmann-like_a/b/a_fold"/>
</dbReference>
<dbReference type="InterPro" id="IPR049940">
    <property type="entry name" value="GluQ/Sye"/>
</dbReference>
<name>A0A7C8RC57_ORBOL</name>
<comment type="similarity">
    <text evidence="5">Belongs to the class-I aminoacyl-tRNA synthetase family.</text>
</comment>
<keyword evidence="2 5" id="KW-0547">Nucleotide-binding</keyword>
<evidence type="ECO:0000256" key="3">
    <source>
        <dbReference type="ARBA" id="ARBA00022840"/>
    </source>
</evidence>
<keyword evidence="1 5" id="KW-0436">Ligase</keyword>
<dbReference type="OrthoDB" id="428822at2759"/>
<dbReference type="AlphaFoldDB" id="A0A7C8RC57"/>
<dbReference type="PANTHER" id="PTHR43311:SF2">
    <property type="entry name" value="GLUTAMATE--TRNA LIGASE, MITOCHONDRIAL-RELATED"/>
    <property type="match status" value="1"/>
</dbReference>
<dbReference type="GO" id="GO:0004818">
    <property type="term" value="F:glutamate-tRNA ligase activity"/>
    <property type="evidence" value="ECO:0007669"/>
    <property type="project" value="TreeGrafter"/>
</dbReference>
<organism evidence="7 8">
    <name type="scientific">Orbilia oligospora</name>
    <name type="common">Nematode-trapping fungus</name>
    <name type="synonym">Arthrobotrys oligospora</name>
    <dbReference type="NCBI Taxonomy" id="2813651"/>
    <lineage>
        <taxon>Eukaryota</taxon>
        <taxon>Fungi</taxon>
        <taxon>Dikarya</taxon>
        <taxon>Ascomycota</taxon>
        <taxon>Pezizomycotina</taxon>
        <taxon>Orbiliomycetes</taxon>
        <taxon>Orbiliales</taxon>
        <taxon>Orbiliaceae</taxon>
        <taxon>Orbilia</taxon>
    </lineage>
</organism>
<dbReference type="InterPro" id="IPR000924">
    <property type="entry name" value="Glu/Gln-tRNA-synth"/>
</dbReference>
<evidence type="ECO:0000256" key="1">
    <source>
        <dbReference type="ARBA" id="ARBA00022598"/>
    </source>
</evidence>
<feature type="domain" description="Glutamyl/glutaminyl-tRNA synthetase class Ib catalytic" evidence="6">
    <location>
        <begin position="46"/>
        <end position="115"/>
    </location>
</feature>
<proteinExistence type="inferred from homology"/>
<dbReference type="PRINTS" id="PR00987">
    <property type="entry name" value="TRNASYNTHGLU"/>
</dbReference>
<dbReference type="GO" id="GO:0005739">
    <property type="term" value="C:mitochondrion"/>
    <property type="evidence" value="ECO:0007669"/>
    <property type="project" value="TreeGrafter"/>
</dbReference>
<comment type="caution">
    <text evidence="7">The sequence shown here is derived from an EMBL/GenBank/DDBJ whole genome shotgun (WGS) entry which is preliminary data.</text>
</comment>
<protein>
    <submittedName>
        <fullName evidence="7">Glutamate--tRNA ligase mitochondrial</fullName>
    </submittedName>
</protein>
<evidence type="ECO:0000256" key="2">
    <source>
        <dbReference type="ARBA" id="ARBA00022741"/>
    </source>
</evidence>
<dbReference type="SUPFAM" id="SSF52374">
    <property type="entry name" value="Nucleotidylyl transferase"/>
    <property type="match status" value="1"/>
</dbReference>
<dbReference type="PANTHER" id="PTHR43311">
    <property type="entry name" value="GLUTAMATE--TRNA LIGASE"/>
    <property type="match status" value="1"/>
</dbReference>